<dbReference type="PROSITE" id="PS00028">
    <property type="entry name" value="ZINC_FINGER_C2H2_1"/>
    <property type="match status" value="1"/>
</dbReference>
<dbReference type="GO" id="GO:0000981">
    <property type="term" value="F:DNA-binding transcription factor activity, RNA polymerase II-specific"/>
    <property type="evidence" value="ECO:0007669"/>
    <property type="project" value="TreeGrafter"/>
</dbReference>
<feature type="region of interest" description="Disordered" evidence="7">
    <location>
        <begin position="304"/>
        <end position="397"/>
    </location>
</feature>
<feature type="compositionally biased region" description="Polar residues" evidence="7">
    <location>
        <begin position="304"/>
        <end position="313"/>
    </location>
</feature>
<dbReference type="GO" id="GO:0005634">
    <property type="term" value="C:nucleus"/>
    <property type="evidence" value="ECO:0007669"/>
    <property type="project" value="UniProtKB-SubCell"/>
</dbReference>
<protein>
    <recommendedName>
        <fullName evidence="8">C2H2-type domain-containing protein</fullName>
    </recommendedName>
</protein>
<feature type="domain" description="C2H2-type" evidence="8">
    <location>
        <begin position="397"/>
        <end position="424"/>
    </location>
</feature>
<dbReference type="EMBL" id="JAHMUF010000003">
    <property type="protein sequence ID" value="KAG7195641.1"/>
    <property type="molecule type" value="Genomic_DNA"/>
</dbReference>
<evidence type="ECO:0000256" key="4">
    <source>
        <dbReference type="ARBA" id="ARBA00022833"/>
    </source>
</evidence>
<evidence type="ECO:0000313" key="10">
    <source>
        <dbReference type="Proteomes" id="UP000790833"/>
    </source>
</evidence>
<evidence type="ECO:0000256" key="7">
    <source>
        <dbReference type="SAM" id="MobiDB-lite"/>
    </source>
</evidence>
<dbReference type="Pfam" id="PF00096">
    <property type="entry name" value="zf-C2H2"/>
    <property type="match status" value="1"/>
</dbReference>
<keyword evidence="4" id="KW-0862">Zinc</keyword>
<evidence type="ECO:0000256" key="6">
    <source>
        <dbReference type="PROSITE-ProRule" id="PRU00042"/>
    </source>
</evidence>
<dbReference type="AlphaFoldDB" id="A0A9P7VE65"/>
<evidence type="ECO:0000259" key="8">
    <source>
        <dbReference type="PROSITE" id="PS50157"/>
    </source>
</evidence>
<dbReference type="SMART" id="SM00355">
    <property type="entry name" value="ZnF_C2H2"/>
    <property type="match status" value="1"/>
</dbReference>
<evidence type="ECO:0000256" key="5">
    <source>
        <dbReference type="ARBA" id="ARBA00023242"/>
    </source>
</evidence>
<dbReference type="Gene3D" id="3.30.160.60">
    <property type="entry name" value="Classic Zinc Finger"/>
    <property type="match status" value="1"/>
</dbReference>
<reference evidence="9" key="1">
    <citation type="submission" date="2021-03" db="EMBL/GenBank/DDBJ databases">
        <authorList>
            <person name="Palmer J.M."/>
        </authorList>
    </citation>
    <scope>NUCLEOTIDE SEQUENCE</scope>
    <source>
        <strain evidence="9">ARV_011</strain>
    </source>
</reference>
<comment type="caution">
    <text evidence="9">The sequence shown here is derived from an EMBL/GenBank/DDBJ whole genome shotgun (WGS) entry which is preliminary data.</text>
</comment>
<dbReference type="PANTHER" id="PTHR24396">
    <property type="entry name" value="ZINC FINGER PROTEIN"/>
    <property type="match status" value="1"/>
</dbReference>
<evidence type="ECO:0000256" key="1">
    <source>
        <dbReference type="ARBA" id="ARBA00004123"/>
    </source>
</evidence>
<dbReference type="InterPro" id="IPR051643">
    <property type="entry name" value="Transcr_Reg_ZincFinger"/>
</dbReference>
<accession>A0A9P7VE65</accession>
<dbReference type="RefSeq" id="XP_043051186.1">
    <property type="nucleotide sequence ID" value="XM_043194134.1"/>
</dbReference>
<sequence length="559" mass="62741">MFRKFPQPAIATTTTTKATGTTTTTTTTLGGVFSHIISLLYTKWSSSKSLFPRTSRIANISNSLRGPRLCAADDLEFSYESEQIDLFYNRYAQQPASQTNECAYNNSITNNNVNNSFDNYPQPAEYSDQTNRNPNVVNINAITSAHSNVGPSNVNSANGGMTMGYDFGYDSALDFSYHSQPYPLATQVHPSKIESHFQWNMSNAGLEYHFNDFQKANYNNMNITNINNNNSNNPNYAALLSTNTSSLQSSDISPLDDEFFKKINNSKKDTATANIMMELVDQLFHNYLAKNDSDYQFIPTASFGSSQSNNTNLEQRDSVVSESSVGSIEHFEGTPQFPLDSTVEPPFTLAHGSNSLDSRPVKREREDDDEDSKHLMKYQTTSAPKRRKSRKQKPDSYDCPHCDAKFKVKGYLTRHIKKHNSAKAFTCPFYQDDAVEGEYSPETKPNNSNMASFAPRNPSLPGGIVGTKCHPTGGFTRRDTFKTHLKALHFIYPPGTKLSERNMIEGRCAGCFQHFKNNAEWLETHIERGECQGSVRSFNGSNEVIKNEHSHDQLHYVQL</sequence>
<evidence type="ECO:0000256" key="3">
    <source>
        <dbReference type="ARBA" id="ARBA00022771"/>
    </source>
</evidence>
<dbReference type="PROSITE" id="PS50157">
    <property type="entry name" value="ZINC_FINGER_C2H2_2"/>
    <property type="match status" value="1"/>
</dbReference>
<proteinExistence type="predicted"/>
<keyword evidence="5" id="KW-0539">Nucleus</keyword>
<evidence type="ECO:0000313" key="9">
    <source>
        <dbReference type="EMBL" id="KAG7195641.1"/>
    </source>
</evidence>
<dbReference type="GO" id="GO:0008270">
    <property type="term" value="F:zinc ion binding"/>
    <property type="evidence" value="ECO:0007669"/>
    <property type="project" value="UniProtKB-KW"/>
</dbReference>
<keyword evidence="3 6" id="KW-0863">Zinc-finger</keyword>
<keyword evidence="10" id="KW-1185">Reference proteome</keyword>
<dbReference type="OrthoDB" id="9439903at2759"/>
<gene>
    <name evidence="9" type="ORF">KQ657_003408</name>
</gene>
<organism evidence="9 10">
    <name type="scientific">Scheffersomyces spartinae</name>
    <dbReference type="NCBI Taxonomy" id="45513"/>
    <lineage>
        <taxon>Eukaryota</taxon>
        <taxon>Fungi</taxon>
        <taxon>Dikarya</taxon>
        <taxon>Ascomycota</taxon>
        <taxon>Saccharomycotina</taxon>
        <taxon>Pichiomycetes</taxon>
        <taxon>Debaryomycetaceae</taxon>
        <taxon>Scheffersomyces</taxon>
    </lineage>
</organism>
<dbReference type="GeneID" id="66116782"/>
<keyword evidence="2" id="KW-0479">Metal-binding</keyword>
<dbReference type="Proteomes" id="UP000790833">
    <property type="component" value="Unassembled WGS sequence"/>
</dbReference>
<evidence type="ECO:0000256" key="2">
    <source>
        <dbReference type="ARBA" id="ARBA00022723"/>
    </source>
</evidence>
<dbReference type="InterPro" id="IPR036236">
    <property type="entry name" value="Znf_C2H2_sf"/>
</dbReference>
<name>A0A9P7VE65_9ASCO</name>
<dbReference type="PANTHER" id="PTHR24396:SF19">
    <property type="entry name" value="FI01119P"/>
    <property type="match status" value="1"/>
</dbReference>
<comment type="subcellular location">
    <subcellularLocation>
        <location evidence="1">Nucleus</location>
    </subcellularLocation>
</comment>
<dbReference type="SUPFAM" id="SSF57667">
    <property type="entry name" value="beta-beta-alpha zinc fingers"/>
    <property type="match status" value="1"/>
</dbReference>
<dbReference type="InterPro" id="IPR013087">
    <property type="entry name" value="Znf_C2H2_type"/>
</dbReference>
<dbReference type="GO" id="GO:0000978">
    <property type="term" value="F:RNA polymerase II cis-regulatory region sequence-specific DNA binding"/>
    <property type="evidence" value="ECO:0007669"/>
    <property type="project" value="TreeGrafter"/>
</dbReference>